<feature type="transmembrane region" description="Helical" evidence="6">
    <location>
        <begin position="222"/>
        <end position="243"/>
    </location>
</feature>
<keyword evidence="4 6" id="KW-1133">Transmembrane helix</keyword>
<dbReference type="OrthoDB" id="9781469at2"/>
<feature type="transmembrane region" description="Helical" evidence="6">
    <location>
        <begin position="80"/>
        <end position="103"/>
    </location>
</feature>
<accession>A0A1X0B5X2</accession>
<proteinExistence type="predicted"/>
<feature type="transmembrane region" description="Helical" evidence="6">
    <location>
        <begin position="293"/>
        <end position="313"/>
    </location>
</feature>
<feature type="transmembrane region" description="Helical" evidence="6">
    <location>
        <begin position="398"/>
        <end position="417"/>
    </location>
</feature>
<comment type="caution">
    <text evidence="8">The sequence shown here is derived from an EMBL/GenBank/DDBJ whole genome shotgun (WGS) entry which is preliminary data.</text>
</comment>
<organism evidence="8 9">
    <name type="scientific">Mycobacterium aquaticum</name>
    <dbReference type="NCBI Taxonomy" id="1927124"/>
    <lineage>
        <taxon>Bacteria</taxon>
        <taxon>Bacillati</taxon>
        <taxon>Actinomycetota</taxon>
        <taxon>Actinomycetes</taxon>
        <taxon>Mycobacteriales</taxon>
        <taxon>Mycobacteriaceae</taxon>
        <taxon>Mycobacterium</taxon>
    </lineage>
</organism>
<feature type="transmembrane region" description="Helical" evidence="6">
    <location>
        <begin position="352"/>
        <end position="377"/>
    </location>
</feature>
<dbReference type="InterPro" id="IPR036259">
    <property type="entry name" value="MFS_trans_sf"/>
</dbReference>
<comment type="subcellular location">
    <subcellularLocation>
        <location evidence="1">Cell membrane</location>
        <topology evidence="1">Multi-pass membrane protein</topology>
    </subcellularLocation>
</comment>
<feature type="transmembrane region" description="Helical" evidence="6">
    <location>
        <begin position="138"/>
        <end position="157"/>
    </location>
</feature>
<dbReference type="EMBL" id="MVHF01000005">
    <property type="protein sequence ID" value="ORA37609.1"/>
    <property type="molecule type" value="Genomic_DNA"/>
</dbReference>
<dbReference type="AlphaFoldDB" id="A0A1X0B5X2"/>
<gene>
    <name evidence="8" type="ORF">BST13_07115</name>
</gene>
<dbReference type="STRING" id="1927124.BST13_07115"/>
<evidence type="ECO:0000259" key="7">
    <source>
        <dbReference type="PROSITE" id="PS50850"/>
    </source>
</evidence>
<dbReference type="PANTHER" id="PTHR42718:SF9">
    <property type="entry name" value="MAJOR FACILITATOR SUPERFAMILY MULTIDRUG TRANSPORTER MFSC"/>
    <property type="match status" value="1"/>
</dbReference>
<keyword evidence="2" id="KW-0813">Transport</keyword>
<evidence type="ECO:0000256" key="4">
    <source>
        <dbReference type="ARBA" id="ARBA00022989"/>
    </source>
</evidence>
<evidence type="ECO:0000256" key="6">
    <source>
        <dbReference type="SAM" id="Phobius"/>
    </source>
</evidence>
<evidence type="ECO:0000313" key="9">
    <source>
        <dbReference type="Proteomes" id="UP000192448"/>
    </source>
</evidence>
<dbReference type="PROSITE" id="PS50850">
    <property type="entry name" value="MFS"/>
    <property type="match status" value="1"/>
</dbReference>
<sequence>MALTRAAVLTLVAAYLGLFVGLVDANAVNLALPAIRDDLGGGIAGAQWTIDAYNITFAAALLTAGSLGDRFGRRRLLQTGLTLFIVASVACALAPALPALLAARAVQGLGAAMMLPQGLAITSAAFPDPADRARSTAAWAFAAASSTAIGPLLGGVLADTAGWRWIFWVNAPVGALALILSMRQLPESRDPAAARIDIPGQCLAVLGLAALTLVLVEGHTWPWQRIVSVALVAACALAAFVAVQRRSVRPMLPLDLFGSRRLVGALLATFTMTFGIYGLLLVNSFAFQQQRGLSALATAVWFLPLPATYLALIPTANGLARRTSARTAMTAGLGLMAAGLLLYAAVGPTAAVWLLELSLVLAGAGLALNTGPAVSLAMSAMPVQRSGLGAGVVNLSRLLGITVGVAVLGSAMAAIGGDLGVRVALVVGGLCQLAGAAAALRLARVSTVPELRKETSHA</sequence>
<feature type="transmembrane region" description="Helical" evidence="6">
    <location>
        <begin position="423"/>
        <end position="443"/>
    </location>
</feature>
<dbReference type="InterPro" id="IPR011701">
    <property type="entry name" value="MFS"/>
</dbReference>
<dbReference type="Proteomes" id="UP000192448">
    <property type="component" value="Unassembled WGS sequence"/>
</dbReference>
<dbReference type="Pfam" id="PF07690">
    <property type="entry name" value="MFS_1"/>
    <property type="match status" value="1"/>
</dbReference>
<evidence type="ECO:0000256" key="2">
    <source>
        <dbReference type="ARBA" id="ARBA00022448"/>
    </source>
</evidence>
<dbReference type="GO" id="GO:0005886">
    <property type="term" value="C:plasma membrane"/>
    <property type="evidence" value="ECO:0007669"/>
    <property type="project" value="UniProtKB-SubCell"/>
</dbReference>
<evidence type="ECO:0000313" key="8">
    <source>
        <dbReference type="EMBL" id="ORA37609.1"/>
    </source>
</evidence>
<dbReference type="CDD" id="cd17321">
    <property type="entry name" value="MFS_MMR_MDR_like"/>
    <property type="match status" value="1"/>
</dbReference>
<feature type="transmembrane region" description="Helical" evidence="6">
    <location>
        <begin position="49"/>
        <end position="68"/>
    </location>
</feature>
<name>A0A1X0B5X2_9MYCO</name>
<keyword evidence="9" id="KW-1185">Reference proteome</keyword>
<feature type="domain" description="Major facilitator superfamily (MFS) profile" evidence="7">
    <location>
        <begin position="10"/>
        <end position="447"/>
    </location>
</feature>
<evidence type="ECO:0000256" key="3">
    <source>
        <dbReference type="ARBA" id="ARBA00022692"/>
    </source>
</evidence>
<evidence type="ECO:0000256" key="5">
    <source>
        <dbReference type="ARBA" id="ARBA00023136"/>
    </source>
</evidence>
<feature type="transmembrane region" description="Helical" evidence="6">
    <location>
        <begin position="163"/>
        <end position="182"/>
    </location>
</feature>
<dbReference type="InterPro" id="IPR020846">
    <property type="entry name" value="MFS_dom"/>
</dbReference>
<evidence type="ECO:0000256" key="1">
    <source>
        <dbReference type="ARBA" id="ARBA00004651"/>
    </source>
</evidence>
<protein>
    <submittedName>
        <fullName evidence="8">Arabinose ABC transporter permease</fullName>
    </submittedName>
</protein>
<keyword evidence="3 6" id="KW-0812">Transmembrane</keyword>
<dbReference type="SUPFAM" id="SSF103473">
    <property type="entry name" value="MFS general substrate transporter"/>
    <property type="match status" value="1"/>
</dbReference>
<feature type="transmembrane region" description="Helical" evidence="6">
    <location>
        <begin position="325"/>
        <end position="346"/>
    </location>
</feature>
<dbReference type="Gene3D" id="1.20.1720.10">
    <property type="entry name" value="Multidrug resistance protein D"/>
    <property type="match status" value="1"/>
</dbReference>
<keyword evidence="5 6" id="KW-0472">Membrane</keyword>
<dbReference type="RefSeq" id="WP_083162076.1">
    <property type="nucleotide sequence ID" value="NZ_MVHF01000005.1"/>
</dbReference>
<reference evidence="8 9" key="1">
    <citation type="submission" date="2017-02" db="EMBL/GenBank/DDBJ databases">
        <title>The new phylogeny of genus Mycobacterium.</title>
        <authorList>
            <person name="Tortoli E."/>
            <person name="Trovato A."/>
            <person name="Cirillo D.M."/>
        </authorList>
    </citation>
    <scope>NUCLEOTIDE SEQUENCE [LARGE SCALE GENOMIC DNA]</scope>
    <source>
        <strain evidence="8 9">RW6</strain>
    </source>
</reference>
<dbReference type="GO" id="GO:0022857">
    <property type="term" value="F:transmembrane transporter activity"/>
    <property type="evidence" value="ECO:0007669"/>
    <property type="project" value="InterPro"/>
</dbReference>
<feature type="transmembrane region" description="Helical" evidence="6">
    <location>
        <begin position="263"/>
        <end position="287"/>
    </location>
</feature>
<dbReference type="PANTHER" id="PTHR42718">
    <property type="entry name" value="MAJOR FACILITATOR SUPERFAMILY MULTIDRUG TRANSPORTER MFSC"/>
    <property type="match status" value="1"/>
</dbReference>
<dbReference type="Gene3D" id="1.20.1250.20">
    <property type="entry name" value="MFS general substrate transporter like domains"/>
    <property type="match status" value="1"/>
</dbReference>